<dbReference type="InterPro" id="IPR023198">
    <property type="entry name" value="PGP-like_dom2"/>
</dbReference>
<dbReference type="SUPFAM" id="SSF56784">
    <property type="entry name" value="HAD-like"/>
    <property type="match status" value="1"/>
</dbReference>
<evidence type="ECO:0000256" key="3">
    <source>
        <dbReference type="ARBA" id="ARBA00022842"/>
    </source>
</evidence>
<gene>
    <name evidence="5" type="ORF">SG34_016425</name>
</gene>
<dbReference type="PANTHER" id="PTHR43434:SF23">
    <property type="entry name" value="PHOSPHOGLYCOLATE PHOSPHATASE"/>
    <property type="match status" value="1"/>
</dbReference>
<dbReference type="NCBIfam" id="TIGR01509">
    <property type="entry name" value="HAD-SF-IA-v3"/>
    <property type="match status" value="1"/>
</dbReference>
<dbReference type="InterPro" id="IPR036412">
    <property type="entry name" value="HAD-like_sf"/>
</dbReference>
<dbReference type="FunFam" id="3.40.50.1000:FF:000022">
    <property type="entry name" value="Phosphoglycolate phosphatase"/>
    <property type="match status" value="1"/>
</dbReference>
<protein>
    <submittedName>
        <fullName evidence="5">HAD-IA family hydrolase</fullName>
    </submittedName>
</protein>
<dbReference type="InterPro" id="IPR023214">
    <property type="entry name" value="HAD_sf"/>
</dbReference>
<dbReference type="Pfam" id="PF13419">
    <property type="entry name" value="HAD_2"/>
    <property type="match status" value="1"/>
</dbReference>
<dbReference type="GO" id="GO:0046872">
    <property type="term" value="F:metal ion binding"/>
    <property type="evidence" value="ECO:0007669"/>
    <property type="project" value="UniProtKB-KW"/>
</dbReference>
<dbReference type="InterPro" id="IPR041492">
    <property type="entry name" value="HAD_2"/>
</dbReference>
<reference evidence="5 6" key="2">
    <citation type="journal article" date="2022" name="Mar. Drugs">
        <title>Bioassay-Guided Fractionation Leads to the Detection of Cholic Acid Generated by the Rare Thalassomonas sp.</title>
        <authorList>
            <person name="Pheiffer F."/>
            <person name="Schneider Y.K."/>
            <person name="Hansen E.H."/>
            <person name="Andersen J.H."/>
            <person name="Isaksson J."/>
            <person name="Busche T."/>
            <person name="R C."/>
            <person name="Kalinowski J."/>
            <person name="Zyl L.V."/>
            <person name="Trindade M."/>
        </authorList>
    </citation>
    <scope>NUCLEOTIDE SEQUENCE [LARGE SCALE GENOMIC DNA]</scope>
    <source>
        <strain evidence="5 6">XOM25</strain>
    </source>
</reference>
<keyword evidence="4" id="KW-0119">Carbohydrate metabolism</keyword>
<dbReference type="EMBL" id="CP059733">
    <property type="protein sequence ID" value="WDE08271.1"/>
    <property type="molecule type" value="Genomic_DNA"/>
</dbReference>
<dbReference type="KEGG" id="tvd:SG34_016425"/>
<dbReference type="SFLD" id="SFLDG01135">
    <property type="entry name" value="C1.5.6:_HAD__Beta-PGM__Phospha"/>
    <property type="match status" value="1"/>
</dbReference>
<organism evidence="5 6">
    <name type="scientific">Thalassomonas viridans</name>
    <dbReference type="NCBI Taxonomy" id="137584"/>
    <lineage>
        <taxon>Bacteria</taxon>
        <taxon>Pseudomonadati</taxon>
        <taxon>Pseudomonadota</taxon>
        <taxon>Gammaproteobacteria</taxon>
        <taxon>Alteromonadales</taxon>
        <taxon>Colwelliaceae</taxon>
        <taxon>Thalassomonas</taxon>
    </lineage>
</organism>
<evidence type="ECO:0000256" key="1">
    <source>
        <dbReference type="ARBA" id="ARBA00022723"/>
    </source>
</evidence>
<dbReference type="AlphaFoldDB" id="A0AAE9Z7R2"/>
<evidence type="ECO:0000256" key="2">
    <source>
        <dbReference type="ARBA" id="ARBA00022801"/>
    </source>
</evidence>
<proteinExistence type="predicted"/>
<dbReference type="PANTHER" id="PTHR43434">
    <property type="entry name" value="PHOSPHOGLYCOLATE PHOSPHATASE"/>
    <property type="match status" value="1"/>
</dbReference>
<dbReference type="GO" id="GO:0008967">
    <property type="term" value="F:phosphoglycolate phosphatase activity"/>
    <property type="evidence" value="ECO:0007669"/>
    <property type="project" value="TreeGrafter"/>
</dbReference>
<evidence type="ECO:0000256" key="4">
    <source>
        <dbReference type="ARBA" id="ARBA00023277"/>
    </source>
</evidence>
<keyword evidence="1" id="KW-0479">Metal-binding</keyword>
<keyword evidence="2 5" id="KW-0378">Hydrolase</keyword>
<dbReference type="Gene3D" id="3.40.50.1000">
    <property type="entry name" value="HAD superfamily/HAD-like"/>
    <property type="match status" value="1"/>
</dbReference>
<dbReference type="InterPro" id="IPR050155">
    <property type="entry name" value="HAD-like_hydrolase_sf"/>
</dbReference>
<evidence type="ECO:0000313" key="6">
    <source>
        <dbReference type="Proteomes" id="UP000032352"/>
    </source>
</evidence>
<keyword evidence="6" id="KW-1185">Reference proteome</keyword>
<dbReference type="SFLD" id="SFLDG01129">
    <property type="entry name" value="C1.5:_HAD__Beta-PGM__Phosphata"/>
    <property type="match status" value="1"/>
</dbReference>
<dbReference type="GO" id="GO:0006281">
    <property type="term" value="P:DNA repair"/>
    <property type="evidence" value="ECO:0007669"/>
    <property type="project" value="TreeGrafter"/>
</dbReference>
<accession>A0AAE9Z7R2</accession>
<dbReference type="Proteomes" id="UP000032352">
    <property type="component" value="Chromosome"/>
</dbReference>
<dbReference type="InterPro" id="IPR006439">
    <property type="entry name" value="HAD-SF_hydro_IA"/>
</dbReference>
<dbReference type="Gene3D" id="1.10.150.240">
    <property type="entry name" value="Putative phosphatase, domain 2"/>
    <property type="match status" value="1"/>
</dbReference>
<evidence type="ECO:0000313" key="5">
    <source>
        <dbReference type="EMBL" id="WDE08271.1"/>
    </source>
</evidence>
<name>A0AAE9Z7R2_9GAMM</name>
<dbReference type="NCBIfam" id="TIGR01549">
    <property type="entry name" value="HAD-SF-IA-v1"/>
    <property type="match status" value="1"/>
</dbReference>
<reference evidence="5 6" key="1">
    <citation type="journal article" date="2015" name="Genome Announc.">
        <title>Draft Genome Sequences of Marine Isolates of Thalassomonas viridans and Thalassomonas actiniarum.</title>
        <authorList>
            <person name="Olonade I."/>
            <person name="van Zyl L.J."/>
            <person name="Trindade M."/>
        </authorList>
    </citation>
    <scope>NUCLEOTIDE SEQUENCE [LARGE SCALE GENOMIC DNA]</scope>
    <source>
        <strain evidence="5 6">XOM25</strain>
    </source>
</reference>
<keyword evidence="3" id="KW-0460">Magnesium</keyword>
<sequence length="222" mass="24677">MMDKPNRYQAVLFDLDGTLLDTANDLGAALNHVLKQHNMPQVPAEAFRPVASDGAKGLLELGFGNALTSLDYDLLRQEFLRYYRENIARHTCFYQGIAQLLTALNKHRLPWGVVTNKPIALTEKLLPHYPLFQHCAVTVGGDSLAQRKPHPAPLLYASSQLALEPEQCLYVGDALRDIQAGNEAKMTTVVAKWGYIADPRECDAWQADLLADHPADILAYIL</sequence>
<dbReference type="GO" id="GO:0005829">
    <property type="term" value="C:cytosol"/>
    <property type="evidence" value="ECO:0007669"/>
    <property type="project" value="TreeGrafter"/>
</dbReference>
<dbReference type="SFLD" id="SFLDS00003">
    <property type="entry name" value="Haloacid_Dehalogenase"/>
    <property type="match status" value="1"/>
</dbReference>